<protein>
    <submittedName>
        <fullName evidence="2">Uncharacterized protein</fullName>
    </submittedName>
</protein>
<name>A0A9E7JNE2_9LILI</name>
<dbReference type="AlphaFoldDB" id="A0A9E7JNE2"/>
<feature type="region of interest" description="Disordered" evidence="1">
    <location>
        <begin position="14"/>
        <end position="77"/>
    </location>
</feature>
<dbReference type="Proteomes" id="UP001055439">
    <property type="component" value="Chromosome 2"/>
</dbReference>
<evidence type="ECO:0000256" key="1">
    <source>
        <dbReference type="SAM" id="MobiDB-lite"/>
    </source>
</evidence>
<dbReference type="EMBL" id="CP097504">
    <property type="protein sequence ID" value="URD87767.1"/>
    <property type="molecule type" value="Genomic_DNA"/>
</dbReference>
<proteinExistence type="predicted"/>
<gene>
    <name evidence="2" type="ORF">MUK42_30786</name>
</gene>
<evidence type="ECO:0000313" key="3">
    <source>
        <dbReference type="Proteomes" id="UP001055439"/>
    </source>
</evidence>
<keyword evidence="3" id="KW-1185">Reference proteome</keyword>
<accession>A0A9E7JNE2</accession>
<dbReference type="OrthoDB" id="1655903at2759"/>
<evidence type="ECO:0000313" key="2">
    <source>
        <dbReference type="EMBL" id="URD87767.1"/>
    </source>
</evidence>
<reference evidence="2" key="1">
    <citation type="submission" date="2022-05" db="EMBL/GenBank/DDBJ databases">
        <title>The Musa troglodytarum L. genome provides insights into the mechanism of non-climacteric behaviour and enrichment of carotenoids.</title>
        <authorList>
            <person name="Wang J."/>
        </authorList>
    </citation>
    <scope>NUCLEOTIDE SEQUENCE</scope>
    <source>
        <tissue evidence="2">Leaf</tissue>
    </source>
</reference>
<organism evidence="2 3">
    <name type="scientific">Musa troglodytarum</name>
    <name type="common">fe'i banana</name>
    <dbReference type="NCBI Taxonomy" id="320322"/>
    <lineage>
        <taxon>Eukaryota</taxon>
        <taxon>Viridiplantae</taxon>
        <taxon>Streptophyta</taxon>
        <taxon>Embryophyta</taxon>
        <taxon>Tracheophyta</taxon>
        <taxon>Spermatophyta</taxon>
        <taxon>Magnoliopsida</taxon>
        <taxon>Liliopsida</taxon>
        <taxon>Zingiberales</taxon>
        <taxon>Musaceae</taxon>
        <taxon>Musa</taxon>
    </lineage>
</organism>
<feature type="compositionally biased region" description="Basic residues" evidence="1">
    <location>
        <begin position="31"/>
        <end position="41"/>
    </location>
</feature>
<sequence>MGAGLSLRSQAFMTSGATVHPMPPPKAATRLLKRSSSRRARAPPAPPPPNLGGASVTPSCRGRRGWRDTRLTLWRGR</sequence>